<evidence type="ECO:0000313" key="3">
    <source>
        <dbReference type="Proteomes" id="UP000824890"/>
    </source>
</evidence>
<reference evidence="2 3" key="1">
    <citation type="submission" date="2021-05" db="EMBL/GenBank/DDBJ databases">
        <title>Genome Assembly of Synthetic Allotetraploid Brassica napus Reveals Homoeologous Exchanges between Subgenomes.</title>
        <authorList>
            <person name="Davis J.T."/>
        </authorList>
    </citation>
    <scope>NUCLEOTIDE SEQUENCE [LARGE SCALE GENOMIC DNA]</scope>
    <source>
        <strain evidence="3">cv. Da-Ae</strain>
        <tissue evidence="2">Seedling</tissue>
    </source>
</reference>
<dbReference type="PANTHER" id="PTHR37198">
    <property type="entry name" value="NUCLEOLIN"/>
    <property type="match status" value="1"/>
</dbReference>
<dbReference type="PANTHER" id="PTHR37198:SF2">
    <property type="entry name" value="TRANSMEMBRANE PROTEIN"/>
    <property type="match status" value="1"/>
</dbReference>
<name>A0ABQ7WXI4_BRANA</name>
<proteinExistence type="predicted"/>
<feature type="non-terminal residue" evidence="2">
    <location>
        <position position="1"/>
    </location>
</feature>
<keyword evidence="1" id="KW-0812">Transmembrane</keyword>
<feature type="transmembrane region" description="Helical" evidence="1">
    <location>
        <begin position="14"/>
        <end position="37"/>
    </location>
</feature>
<sequence length="100" mass="11225">VVVVFFAPFLAPPLVVASTIVFSSSLPYFLFLASFVCSEKLMRKLLPNYAFGGRGEKMVLLRVSETKLEEGTAAIASPLRVTNFFDVYEIPEDMRKESKR</sequence>
<keyword evidence="3" id="KW-1185">Reference proteome</keyword>
<comment type="caution">
    <text evidence="2">The sequence shown here is derived from an EMBL/GenBank/DDBJ whole genome shotgun (WGS) entry which is preliminary data.</text>
</comment>
<accession>A0ABQ7WXI4</accession>
<dbReference type="Proteomes" id="UP000824890">
    <property type="component" value="Unassembled WGS sequence"/>
</dbReference>
<keyword evidence="1" id="KW-0472">Membrane</keyword>
<protein>
    <submittedName>
        <fullName evidence="2">Uncharacterized protein</fullName>
    </submittedName>
</protein>
<evidence type="ECO:0000313" key="2">
    <source>
        <dbReference type="EMBL" id="KAH0842078.1"/>
    </source>
</evidence>
<evidence type="ECO:0000256" key="1">
    <source>
        <dbReference type="SAM" id="Phobius"/>
    </source>
</evidence>
<dbReference type="EMBL" id="JAGKQM010002938">
    <property type="protein sequence ID" value="KAH0842078.1"/>
    <property type="molecule type" value="Genomic_DNA"/>
</dbReference>
<organism evidence="2 3">
    <name type="scientific">Brassica napus</name>
    <name type="common">Rape</name>
    <dbReference type="NCBI Taxonomy" id="3708"/>
    <lineage>
        <taxon>Eukaryota</taxon>
        <taxon>Viridiplantae</taxon>
        <taxon>Streptophyta</taxon>
        <taxon>Embryophyta</taxon>
        <taxon>Tracheophyta</taxon>
        <taxon>Spermatophyta</taxon>
        <taxon>Magnoliopsida</taxon>
        <taxon>eudicotyledons</taxon>
        <taxon>Gunneridae</taxon>
        <taxon>Pentapetalae</taxon>
        <taxon>rosids</taxon>
        <taxon>malvids</taxon>
        <taxon>Brassicales</taxon>
        <taxon>Brassicaceae</taxon>
        <taxon>Brassiceae</taxon>
        <taxon>Brassica</taxon>
    </lineage>
</organism>
<keyword evidence="1" id="KW-1133">Transmembrane helix</keyword>
<gene>
    <name evidence="2" type="ORF">HID58_092118</name>
</gene>